<dbReference type="InterPro" id="IPR025832">
    <property type="entry name" value="GxGYxYP_C"/>
</dbReference>
<feature type="region of interest" description="Disordered" evidence="1">
    <location>
        <begin position="29"/>
        <end position="52"/>
    </location>
</feature>
<dbReference type="InterPro" id="IPR048310">
    <property type="entry name" value="GxGYxYP_N_2nd"/>
</dbReference>
<dbReference type="Pfam" id="PF20957">
    <property type="entry name" value="GxGYxYP_N_2nd"/>
    <property type="match status" value="1"/>
</dbReference>
<protein>
    <submittedName>
        <fullName evidence="6">GxGYxYP family putative glycoside hydrolase</fullName>
    </submittedName>
</protein>
<dbReference type="InterPro" id="IPR038410">
    <property type="entry name" value="GxGYxYP_C_sf"/>
</dbReference>
<dbReference type="AlphaFoldDB" id="A0AAW6IBJ4"/>
<evidence type="ECO:0000259" key="4">
    <source>
        <dbReference type="Pfam" id="PF16216"/>
    </source>
</evidence>
<dbReference type="PANTHER" id="PTHR37321">
    <property type="entry name" value="EXPORTED PROTEIN-RELATED"/>
    <property type="match status" value="1"/>
</dbReference>
<evidence type="ECO:0000259" key="3">
    <source>
        <dbReference type="Pfam" id="PF14323"/>
    </source>
</evidence>
<dbReference type="RefSeq" id="WP_272841448.1">
    <property type="nucleotide sequence ID" value="NZ_JAQQPO010000004.1"/>
</dbReference>
<dbReference type="EMBL" id="JAQQPO010000004">
    <property type="protein sequence ID" value="MDC7957446.1"/>
    <property type="molecule type" value="Genomic_DNA"/>
</dbReference>
<gene>
    <name evidence="6" type="ORF">PQ628_04405</name>
</gene>
<feature type="domain" description="GxGYxYP putative glycoside hydrolase first N-terminal" evidence="4">
    <location>
        <begin position="70"/>
        <end position="124"/>
    </location>
</feature>
<evidence type="ECO:0000256" key="1">
    <source>
        <dbReference type="SAM" id="MobiDB-lite"/>
    </source>
</evidence>
<feature type="domain" description="GxGYxYP putative glycoside hydrolase C-terminal" evidence="3">
    <location>
        <begin position="305"/>
        <end position="545"/>
    </location>
</feature>
<evidence type="ECO:0000313" key="6">
    <source>
        <dbReference type="EMBL" id="MDC7957446.1"/>
    </source>
</evidence>
<evidence type="ECO:0000259" key="5">
    <source>
        <dbReference type="Pfam" id="PF20957"/>
    </source>
</evidence>
<keyword evidence="2" id="KW-0732">Signal</keyword>
<sequence>MDTTKTSCIVMIVIFFFCLLGCHSPADVDDTEPAPTEEPNQEPGEGPEEPPLVENWDLIEITRAEVGNSNYEELLYLASLAGLVNRSSPEIFLHSGQAYAKWMTEMKASGYTFTKKSLSEITSLFLNRAKGYVLVDDKLEKTYIAASLAGVLDAVILTADLASKAPYNSLQKLADVRDKDEAWLADYIKQHSSQFNLNAIVNNASFPWTMVDFAIANRYPWCSNAKSDGAVLQKLYYMLKPNSPHYGWGVPYNLERMDVRFGCEHNGVYTVPGINTMSLSILSSKQLKPYDRPASPVEVPARTGVHYATIVFSDGDNTSYMLDLFSRNTYISHPRAHEIPLTWMYPPTLRTNMVPVHNWYQKNLPATNCYVGALSGAGYTFPSHHEFVADYFRMTNGMLKDCGMQYMVLMDDAELFTGSSAGSYETFMKRHTGNLPDMKGFLYMNYLGYAKWQGAYFFAGDAPVVSFRYFMKNDDKFTEPHTPETIAAALNSAPRDINSIDAYSAIVVHVNAPSSYTVEDMLAFKNLLNENVVLVNTEQFLELIRKNVKGNRG</sequence>
<evidence type="ECO:0000256" key="2">
    <source>
        <dbReference type="SAM" id="SignalP"/>
    </source>
</evidence>
<proteinExistence type="predicted"/>
<dbReference type="InterPro" id="IPR032626">
    <property type="entry name" value="GxGYxYP_N_1st"/>
</dbReference>
<comment type="caution">
    <text evidence="6">The sequence shown here is derived from an EMBL/GenBank/DDBJ whole genome shotgun (WGS) entry which is preliminary data.</text>
</comment>
<name>A0AAW6IBJ4_BACOV</name>
<dbReference type="Proteomes" id="UP001215078">
    <property type="component" value="Unassembled WGS sequence"/>
</dbReference>
<feature type="chain" id="PRO_5043924807" evidence="2">
    <location>
        <begin position="29"/>
        <end position="553"/>
    </location>
</feature>
<organism evidence="6 7">
    <name type="scientific">Bacteroides ovatus</name>
    <dbReference type="NCBI Taxonomy" id="28116"/>
    <lineage>
        <taxon>Bacteria</taxon>
        <taxon>Pseudomonadati</taxon>
        <taxon>Bacteroidota</taxon>
        <taxon>Bacteroidia</taxon>
        <taxon>Bacteroidales</taxon>
        <taxon>Bacteroidaceae</taxon>
        <taxon>Bacteroides</taxon>
    </lineage>
</organism>
<dbReference type="Pfam" id="PF14323">
    <property type="entry name" value="GxGYxYP_C"/>
    <property type="match status" value="1"/>
</dbReference>
<accession>A0AAW6IBJ4</accession>
<feature type="domain" description="GxGYxYP putative glycoside hydrolase second N-terminal" evidence="5">
    <location>
        <begin position="129"/>
        <end position="187"/>
    </location>
</feature>
<feature type="signal peptide" evidence="2">
    <location>
        <begin position="1"/>
        <end position="28"/>
    </location>
</feature>
<evidence type="ECO:0000313" key="7">
    <source>
        <dbReference type="Proteomes" id="UP001215078"/>
    </source>
</evidence>
<dbReference type="Gene3D" id="3.20.20.490">
    <property type="entry name" value="GxGYxYP glycoside hydrolase, C-terminal domain"/>
    <property type="match status" value="1"/>
</dbReference>
<dbReference type="PANTHER" id="PTHR37321:SF1">
    <property type="entry name" value="EXPORTED PROTEIN"/>
    <property type="match status" value="1"/>
</dbReference>
<keyword evidence="6" id="KW-0378">Hydrolase</keyword>
<dbReference type="Pfam" id="PF16216">
    <property type="entry name" value="GxGYxYP_N"/>
    <property type="match status" value="1"/>
</dbReference>
<dbReference type="GO" id="GO:0016787">
    <property type="term" value="F:hydrolase activity"/>
    <property type="evidence" value="ECO:0007669"/>
    <property type="project" value="UniProtKB-KW"/>
</dbReference>
<reference evidence="6" key="1">
    <citation type="submission" date="2022-10" db="EMBL/GenBank/DDBJ databases">
        <title>Human gut microbiome strain richness.</title>
        <authorList>
            <person name="Chen-Liaw A."/>
        </authorList>
    </citation>
    <scope>NUCLEOTIDE SEQUENCE</scope>
    <source>
        <strain evidence="6">RTP21484st1_H8_RTP21484_190118</strain>
    </source>
</reference>